<accession>A0ABT3WZJ7</accession>
<sequence>MKWKKHLTFGCFLGSCFANENCYDLNEQLQMEMKLMLLFFLTIIASFLLVALPHLFSKLTRWKLWMRVSSVLLLTLYLIHLNGLFTSSPAPASTAPTMQSTVTTQTITKAKNTAPASAATPSESETNVTSTVTQDDFKKLFLTKSNHQVIAFLTSLLLAWIGVLIFSLPFMDFTEFSILGNTLKVKEQAAKSEAAAAAELDNLLKLEHQRSAILLAISTPALFQIETCFDAGGHFQPALALQKVANTLTQGFLQTKKTISLIFVEIQNGQAVDLEPQLEGLDLSNRKLIRKTATDALTKGDSEVGNQSGRSVLATPLSTQTGQSAFSQLLILYSTDMEFSEIDAMMVHTAWQMIEHQRLIHTATLQATWYNVKKEGAE</sequence>
<keyword evidence="1" id="KW-0812">Transmembrane</keyword>
<gene>
    <name evidence="2" type="ORF">OS242_06640</name>
</gene>
<evidence type="ECO:0008006" key="4">
    <source>
        <dbReference type="Google" id="ProtNLM"/>
    </source>
</evidence>
<reference evidence="2 3" key="1">
    <citation type="submission" date="2022-11" db="EMBL/GenBank/DDBJ databases">
        <title>Study of microbial diversity in lake waters.</title>
        <authorList>
            <person name="Zhang J."/>
        </authorList>
    </citation>
    <scope>NUCLEOTIDE SEQUENCE [LARGE SCALE GENOMIC DNA]</scope>
    <source>
        <strain evidence="2 3">DT12</strain>
    </source>
</reference>
<evidence type="ECO:0000256" key="1">
    <source>
        <dbReference type="SAM" id="Phobius"/>
    </source>
</evidence>
<dbReference type="EMBL" id="JAPMLT010000002">
    <property type="protein sequence ID" value="MCX7569636.1"/>
    <property type="molecule type" value="Genomic_DNA"/>
</dbReference>
<dbReference type="PROSITE" id="PS51257">
    <property type="entry name" value="PROKAR_LIPOPROTEIN"/>
    <property type="match status" value="1"/>
</dbReference>
<keyword evidence="3" id="KW-1185">Reference proteome</keyword>
<name>A0ABT3WZJ7_9BACL</name>
<evidence type="ECO:0000313" key="3">
    <source>
        <dbReference type="Proteomes" id="UP001208017"/>
    </source>
</evidence>
<organism evidence="2 3">
    <name type="scientific">Tumebacillus lacus</name>
    <dbReference type="NCBI Taxonomy" id="2995335"/>
    <lineage>
        <taxon>Bacteria</taxon>
        <taxon>Bacillati</taxon>
        <taxon>Bacillota</taxon>
        <taxon>Bacilli</taxon>
        <taxon>Bacillales</taxon>
        <taxon>Alicyclobacillaceae</taxon>
        <taxon>Tumebacillus</taxon>
    </lineage>
</organism>
<protein>
    <recommendedName>
        <fullName evidence="4">GAF domain-containing protein</fullName>
    </recommendedName>
</protein>
<dbReference type="RefSeq" id="WP_267150871.1">
    <property type="nucleotide sequence ID" value="NZ_JAPMLT010000002.1"/>
</dbReference>
<keyword evidence="1" id="KW-0472">Membrane</keyword>
<feature type="transmembrane region" description="Helical" evidence="1">
    <location>
        <begin position="149"/>
        <end position="171"/>
    </location>
</feature>
<proteinExistence type="predicted"/>
<dbReference type="Proteomes" id="UP001208017">
    <property type="component" value="Unassembled WGS sequence"/>
</dbReference>
<keyword evidence="1" id="KW-1133">Transmembrane helix</keyword>
<comment type="caution">
    <text evidence="2">The sequence shown here is derived from an EMBL/GenBank/DDBJ whole genome shotgun (WGS) entry which is preliminary data.</text>
</comment>
<evidence type="ECO:0000313" key="2">
    <source>
        <dbReference type="EMBL" id="MCX7569636.1"/>
    </source>
</evidence>
<feature type="transmembrane region" description="Helical" evidence="1">
    <location>
        <begin position="34"/>
        <end position="52"/>
    </location>
</feature>